<feature type="transmembrane region" description="Helical" evidence="8">
    <location>
        <begin position="151"/>
        <end position="175"/>
    </location>
</feature>
<feature type="transmembrane region" description="Helical" evidence="8">
    <location>
        <begin position="579"/>
        <end position="600"/>
    </location>
</feature>
<dbReference type="AlphaFoldDB" id="A0A9P8RRS6"/>
<keyword evidence="10" id="KW-1185">Reference proteome</keyword>
<dbReference type="PANTHER" id="PTHR31645:SF3">
    <property type="entry name" value="OLIGOPEPTIDE TRANSPORTER"/>
    <property type="match status" value="1"/>
</dbReference>
<evidence type="ECO:0000256" key="4">
    <source>
        <dbReference type="ARBA" id="ARBA00022692"/>
    </source>
</evidence>
<keyword evidence="4 8" id="KW-0812">Transmembrane</keyword>
<feature type="transmembrane region" description="Helical" evidence="8">
    <location>
        <begin position="87"/>
        <end position="106"/>
    </location>
</feature>
<dbReference type="InterPro" id="IPR004813">
    <property type="entry name" value="OPT"/>
</dbReference>
<evidence type="ECO:0000313" key="10">
    <source>
        <dbReference type="Proteomes" id="UP000750711"/>
    </source>
</evidence>
<feature type="region of interest" description="Disordered" evidence="7">
    <location>
        <begin position="1"/>
        <end position="51"/>
    </location>
</feature>
<keyword evidence="5 8" id="KW-1133">Transmembrane helix</keyword>
<keyword evidence="6 8" id="KW-0472">Membrane</keyword>
<evidence type="ECO:0000256" key="6">
    <source>
        <dbReference type="ARBA" id="ARBA00023136"/>
    </source>
</evidence>
<comment type="caution">
    <text evidence="9">The sequence shown here is derived from an EMBL/GenBank/DDBJ whole genome shotgun (WGS) entry which is preliminary data.</text>
</comment>
<gene>
    <name evidence="9" type="ORF">GP486_002792</name>
</gene>
<dbReference type="GO" id="GO:0035673">
    <property type="term" value="F:oligopeptide transmembrane transporter activity"/>
    <property type="evidence" value="ECO:0007669"/>
    <property type="project" value="InterPro"/>
</dbReference>
<dbReference type="NCBIfam" id="TIGR00728">
    <property type="entry name" value="OPT_sfam"/>
    <property type="match status" value="1"/>
</dbReference>
<proteinExistence type="inferred from homology"/>
<protein>
    <recommendedName>
        <fullName evidence="11">Oligopeptide transporter</fullName>
    </recommendedName>
</protein>
<evidence type="ECO:0000256" key="8">
    <source>
        <dbReference type="SAM" id="Phobius"/>
    </source>
</evidence>
<feature type="transmembrane region" description="Helical" evidence="8">
    <location>
        <begin position="383"/>
        <end position="402"/>
    </location>
</feature>
<sequence length="761" mass="82450">MAEKHEHEMESKKEEADMLDTSPKYSDNSDTARAADEPPGDGEGDDGRITVSVPGFGEVEEAFDPFVPFPHDPGVVEGENILRVRSIVLGLICGSLVNASNIYLGLKTGWTFSANLFGAILGFAIIKFFSRALSENFPILGGKFGPKENNIVQTTATAAGGLSNMFVSAIPALYQLGLLSKNPRDDYWRIVSFTAVCAYFGFFFATPLRKFFIIYLARELRLVFPTGTATAMTIRSMHAAIGGAEMGKAKTKALSIAFSIAFTLRVVSQYALGILWDWHIFTWFYIWGNYKNLAIHVENWGWFIEFTPAFIGSGMLVGVNVAYSFLGGSILAWGIIGPALVHNGAAYGIPALGRHGPEKWKDYMTFASLNLKDPKHHPSPRYWLLWPGVLMMIVVSFTELFCQYKIIYYAGKSVFKGLAMSLNAIVKAVGKSSPWLERRSAVGKENLVEDSASEEDQVKWWMWGPGLVLVIILICVVLAVQYHMPVGMSILSILLGFIFSFLAIQCTGVTDITPITTASKASQLVLGGATKGEHWNVTRAQTLNLIGGAVANGAANQSTDLTVDFRVGFLLRTPPKLQWIAQGIGSVVTIFLAPGMFVLFAKAYPCIIDLEATTCAFSAPSVSAWRAVAIAVTDPTFPIPPSSGIFAICFSILGFLVVVFRTFYLTGQRERYRAYVPNMMAVGLAFVLPQTVYGTAMAVGATSARIWAKRNPAGFDKYCYAVAAGLIAGEGIGGVVNAIFQIAGISGDLKGSNVACPGDSC</sequence>
<dbReference type="PANTHER" id="PTHR31645">
    <property type="entry name" value="OLIGOPEPTIDE TRANSPORTER YGL114W-RELATED"/>
    <property type="match status" value="1"/>
</dbReference>
<comment type="subcellular location">
    <subcellularLocation>
        <location evidence="1">Membrane</location>
        <topology evidence="1">Multi-pass membrane protein</topology>
    </subcellularLocation>
</comment>
<reference evidence="9" key="1">
    <citation type="submission" date="2021-03" db="EMBL/GenBank/DDBJ databases">
        <title>Comparative genomics and phylogenomic investigation of the class Geoglossomycetes provide insights into ecological specialization and systematics.</title>
        <authorList>
            <person name="Melie T."/>
            <person name="Pirro S."/>
            <person name="Miller A.N."/>
            <person name="Quandt A."/>
        </authorList>
    </citation>
    <scope>NUCLEOTIDE SEQUENCE</scope>
    <source>
        <strain evidence="9">CAQ_001_2017</strain>
    </source>
</reference>
<feature type="transmembrane region" description="Helical" evidence="8">
    <location>
        <begin position="720"/>
        <end position="740"/>
    </location>
</feature>
<dbReference type="GO" id="GO:0000329">
    <property type="term" value="C:fungal-type vacuole membrane"/>
    <property type="evidence" value="ECO:0007669"/>
    <property type="project" value="TreeGrafter"/>
</dbReference>
<evidence type="ECO:0000256" key="5">
    <source>
        <dbReference type="ARBA" id="ARBA00022989"/>
    </source>
</evidence>
<evidence type="ECO:0000313" key="9">
    <source>
        <dbReference type="EMBL" id="KAH0562517.1"/>
    </source>
</evidence>
<name>A0A9P8RRS6_9PEZI</name>
<feature type="transmembrane region" description="Helical" evidence="8">
    <location>
        <begin position="300"/>
        <end position="323"/>
    </location>
</feature>
<dbReference type="InterPro" id="IPR045035">
    <property type="entry name" value="YSL-like"/>
</dbReference>
<feature type="transmembrane region" description="Helical" evidence="8">
    <location>
        <begin position="330"/>
        <end position="349"/>
    </location>
</feature>
<dbReference type="Proteomes" id="UP000750711">
    <property type="component" value="Unassembled WGS sequence"/>
</dbReference>
<keyword evidence="3" id="KW-0813">Transport</keyword>
<organism evidence="9 10">
    <name type="scientific">Trichoglossum hirsutum</name>
    <dbReference type="NCBI Taxonomy" id="265104"/>
    <lineage>
        <taxon>Eukaryota</taxon>
        <taxon>Fungi</taxon>
        <taxon>Dikarya</taxon>
        <taxon>Ascomycota</taxon>
        <taxon>Pezizomycotina</taxon>
        <taxon>Geoglossomycetes</taxon>
        <taxon>Geoglossales</taxon>
        <taxon>Geoglossaceae</taxon>
        <taxon>Trichoglossum</taxon>
    </lineage>
</organism>
<feature type="transmembrane region" description="Helical" evidence="8">
    <location>
        <begin position="256"/>
        <end position="280"/>
    </location>
</feature>
<evidence type="ECO:0000256" key="3">
    <source>
        <dbReference type="ARBA" id="ARBA00022448"/>
    </source>
</evidence>
<feature type="transmembrane region" description="Helical" evidence="8">
    <location>
        <begin position="112"/>
        <end position="130"/>
    </location>
</feature>
<feature type="transmembrane region" description="Helical" evidence="8">
    <location>
        <begin position="644"/>
        <end position="664"/>
    </location>
</feature>
<feature type="transmembrane region" description="Helical" evidence="8">
    <location>
        <begin position="460"/>
        <end position="479"/>
    </location>
</feature>
<feature type="transmembrane region" description="Helical" evidence="8">
    <location>
        <begin position="486"/>
        <end position="504"/>
    </location>
</feature>
<feature type="transmembrane region" description="Helical" evidence="8">
    <location>
        <begin position="676"/>
        <end position="700"/>
    </location>
</feature>
<comment type="similarity">
    <text evidence="2">Belongs to the oligopeptide OPT transporter family.</text>
</comment>
<evidence type="ECO:0000256" key="1">
    <source>
        <dbReference type="ARBA" id="ARBA00004141"/>
    </source>
</evidence>
<accession>A0A9P8RRS6</accession>
<evidence type="ECO:0000256" key="7">
    <source>
        <dbReference type="SAM" id="MobiDB-lite"/>
    </source>
</evidence>
<evidence type="ECO:0000256" key="2">
    <source>
        <dbReference type="ARBA" id="ARBA00008807"/>
    </source>
</evidence>
<dbReference type="EMBL" id="JAGHQM010000333">
    <property type="protein sequence ID" value="KAH0562517.1"/>
    <property type="molecule type" value="Genomic_DNA"/>
</dbReference>
<feature type="compositionally biased region" description="Basic and acidic residues" evidence="7">
    <location>
        <begin position="1"/>
        <end position="16"/>
    </location>
</feature>
<evidence type="ECO:0008006" key="11">
    <source>
        <dbReference type="Google" id="ProtNLM"/>
    </source>
</evidence>
<feature type="transmembrane region" description="Helical" evidence="8">
    <location>
        <begin position="187"/>
        <end position="208"/>
    </location>
</feature>
<dbReference type="Pfam" id="PF03169">
    <property type="entry name" value="OPT"/>
    <property type="match status" value="1"/>
</dbReference>